<protein>
    <submittedName>
        <fullName evidence="1">Uncharacterized protein</fullName>
    </submittedName>
</protein>
<evidence type="ECO:0000313" key="1">
    <source>
        <dbReference type="EMBL" id="KAF9459410.1"/>
    </source>
</evidence>
<proteinExistence type="predicted"/>
<gene>
    <name evidence="1" type="ORF">BDZ94DRAFT_1312430</name>
</gene>
<organism evidence="1 2">
    <name type="scientific">Collybia nuda</name>
    <dbReference type="NCBI Taxonomy" id="64659"/>
    <lineage>
        <taxon>Eukaryota</taxon>
        <taxon>Fungi</taxon>
        <taxon>Dikarya</taxon>
        <taxon>Basidiomycota</taxon>
        <taxon>Agaricomycotina</taxon>
        <taxon>Agaricomycetes</taxon>
        <taxon>Agaricomycetidae</taxon>
        <taxon>Agaricales</taxon>
        <taxon>Tricholomatineae</taxon>
        <taxon>Clitocybaceae</taxon>
        <taxon>Collybia</taxon>
    </lineage>
</organism>
<reference evidence="1" key="1">
    <citation type="submission" date="2020-11" db="EMBL/GenBank/DDBJ databases">
        <authorList>
            <consortium name="DOE Joint Genome Institute"/>
            <person name="Ahrendt S."/>
            <person name="Riley R."/>
            <person name="Andreopoulos W."/>
            <person name="Labutti K."/>
            <person name="Pangilinan J."/>
            <person name="Ruiz-Duenas F.J."/>
            <person name="Barrasa J.M."/>
            <person name="Sanchez-Garcia M."/>
            <person name="Camarero S."/>
            <person name="Miyauchi S."/>
            <person name="Serrano A."/>
            <person name="Linde D."/>
            <person name="Babiker R."/>
            <person name="Drula E."/>
            <person name="Ayuso-Fernandez I."/>
            <person name="Pacheco R."/>
            <person name="Padilla G."/>
            <person name="Ferreira P."/>
            <person name="Barriuso J."/>
            <person name="Kellner H."/>
            <person name="Castanera R."/>
            <person name="Alfaro M."/>
            <person name="Ramirez L."/>
            <person name="Pisabarro A.G."/>
            <person name="Kuo A."/>
            <person name="Tritt A."/>
            <person name="Lipzen A."/>
            <person name="He G."/>
            <person name="Yan M."/>
            <person name="Ng V."/>
            <person name="Cullen D."/>
            <person name="Martin F."/>
            <person name="Rosso M.-N."/>
            <person name="Henrissat B."/>
            <person name="Hibbett D."/>
            <person name="Martinez A.T."/>
            <person name="Grigoriev I.V."/>
        </authorList>
    </citation>
    <scope>NUCLEOTIDE SEQUENCE</scope>
    <source>
        <strain evidence="1">CBS 247.69</strain>
    </source>
</reference>
<dbReference type="Proteomes" id="UP000807353">
    <property type="component" value="Unassembled WGS sequence"/>
</dbReference>
<accession>A0A9P5Y1A4</accession>
<name>A0A9P5Y1A4_9AGAR</name>
<dbReference type="OrthoDB" id="5803672at2759"/>
<dbReference type="AlphaFoldDB" id="A0A9P5Y1A4"/>
<dbReference type="EMBL" id="MU150317">
    <property type="protein sequence ID" value="KAF9459410.1"/>
    <property type="molecule type" value="Genomic_DNA"/>
</dbReference>
<sequence>MIHFSTIPIAVGLFASSIRKTIPISLTSRQSGTPTCLHSPLVTTLEQLVDCLKAYTVPHDYYNQVTYKEAQPTTEERLAWFDASASLLTVDRNCSLIILPSAIAGKYSISLYIEHTGASYCVLSESRTHNGVYVKGWGLLVVPDSVDAVHRHLHISAPHPVWDSRTPAQAAALFGSIGAKSLLIPGRTRTAFMDPTNCVKGNSGQDIYHRTDPTHDTSELFYETNKVINSWQTENGGCASSSCAFIQFHGKSASTCSSDDIFLSTGLGRDSNSVDWYTNSVQRPVKRLKSQLEIEFPDWNISLPSDSRCSLTATKNVVGRFLNGIDDTKVCEQASNANLAMGTFIHIEQAAVSREEKAYGGWTKALAETFDVVQVQI</sequence>
<keyword evidence="2" id="KW-1185">Reference proteome</keyword>
<evidence type="ECO:0000313" key="2">
    <source>
        <dbReference type="Proteomes" id="UP000807353"/>
    </source>
</evidence>
<comment type="caution">
    <text evidence="1">The sequence shown here is derived from an EMBL/GenBank/DDBJ whole genome shotgun (WGS) entry which is preliminary data.</text>
</comment>